<accession>A0ABP6ST50</accession>
<gene>
    <name evidence="3" type="ORF">GCM10020369_12880</name>
</gene>
<protein>
    <submittedName>
        <fullName evidence="3">Uncharacterized protein</fullName>
    </submittedName>
</protein>
<reference evidence="4" key="1">
    <citation type="journal article" date="2019" name="Int. J. Syst. Evol. Microbiol.">
        <title>The Global Catalogue of Microorganisms (GCM) 10K type strain sequencing project: providing services to taxonomists for standard genome sequencing and annotation.</title>
        <authorList>
            <consortium name="The Broad Institute Genomics Platform"/>
            <consortium name="The Broad Institute Genome Sequencing Center for Infectious Disease"/>
            <person name="Wu L."/>
            <person name="Ma J."/>
        </authorList>
    </citation>
    <scope>NUCLEOTIDE SEQUENCE [LARGE SCALE GENOMIC DNA]</scope>
    <source>
        <strain evidence="4">JCM 9458</strain>
    </source>
</reference>
<evidence type="ECO:0000313" key="4">
    <source>
        <dbReference type="Proteomes" id="UP001501676"/>
    </source>
</evidence>
<keyword evidence="4" id="KW-1185">Reference proteome</keyword>
<keyword evidence="2" id="KW-0472">Membrane</keyword>
<evidence type="ECO:0000313" key="3">
    <source>
        <dbReference type="EMBL" id="GAA3384170.1"/>
    </source>
</evidence>
<dbReference type="EMBL" id="BAAAYN010000006">
    <property type="protein sequence ID" value="GAA3384170.1"/>
    <property type="molecule type" value="Genomic_DNA"/>
</dbReference>
<dbReference type="Proteomes" id="UP001501676">
    <property type="component" value="Unassembled WGS sequence"/>
</dbReference>
<proteinExistence type="predicted"/>
<feature type="region of interest" description="Disordered" evidence="1">
    <location>
        <begin position="1"/>
        <end position="38"/>
    </location>
</feature>
<sequence>MGSLGTTDIADPPAARPALDWPTTAPPAPQPATKRSSRRPQLVSALVGLLVGALVVGGIWLAGALRTEPAVGPSADAAMACAILERLPEFTAGSLGSSNSARLYAASELSAAAATADQRYRGLADATRRASLSSSDLDADSVNRQVSVALTECRG</sequence>
<organism evidence="3 4">
    <name type="scientific">Cryptosporangium minutisporangium</name>
    <dbReference type="NCBI Taxonomy" id="113569"/>
    <lineage>
        <taxon>Bacteria</taxon>
        <taxon>Bacillati</taxon>
        <taxon>Actinomycetota</taxon>
        <taxon>Actinomycetes</taxon>
        <taxon>Cryptosporangiales</taxon>
        <taxon>Cryptosporangiaceae</taxon>
        <taxon>Cryptosporangium</taxon>
    </lineage>
</organism>
<evidence type="ECO:0000256" key="1">
    <source>
        <dbReference type="SAM" id="MobiDB-lite"/>
    </source>
</evidence>
<keyword evidence="2" id="KW-0812">Transmembrane</keyword>
<feature type="transmembrane region" description="Helical" evidence="2">
    <location>
        <begin position="42"/>
        <end position="63"/>
    </location>
</feature>
<name>A0ABP6ST50_9ACTN</name>
<keyword evidence="2" id="KW-1133">Transmembrane helix</keyword>
<comment type="caution">
    <text evidence="3">The sequence shown here is derived from an EMBL/GenBank/DDBJ whole genome shotgun (WGS) entry which is preliminary data.</text>
</comment>
<evidence type="ECO:0000256" key="2">
    <source>
        <dbReference type="SAM" id="Phobius"/>
    </source>
</evidence>
<dbReference type="RefSeq" id="WP_345727033.1">
    <property type="nucleotide sequence ID" value="NZ_BAAAYN010000006.1"/>
</dbReference>